<feature type="transmembrane region" description="Helical" evidence="8">
    <location>
        <begin position="218"/>
        <end position="236"/>
    </location>
</feature>
<feature type="transmembrane region" description="Helical" evidence="8">
    <location>
        <begin position="125"/>
        <end position="146"/>
    </location>
</feature>
<evidence type="ECO:0000256" key="4">
    <source>
        <dbReference type="ARBA" id="ARBA00022596"/>
    </source>
</evidence>
<feature type="transmembrane region" description="Helical" evidence="8">
    <location>
        <begin position="12"/>
        <end position="35"/>
    </location>
</feature>
<feature type="transmembrane region" description="Helical" evidence="8">
    <location>
        <begin position="80"/>
        <end position="105"/>
    </location>
</feature>
<gene>
    <name evidence="9" type="ORF">BLIN9172_01515</name>
</gene>
<dbReference type="Pfam" id="PF03824">
    <property type="entry name" value="NicO"/>
    <property type="match status" value="1"/>
</dbReference>
<dbReference type="InterPro" id="IPR011541">
    <property type="entry name" value="Ni/Co_transpt_high_affinity"/>
</dbReference>
<keyword evidence="5 8" id="KW-0812">Transmembrane</keyword>
<dbReference type="GO" id="GO:0012505">
    <property type="term" value="C:endomembrane system"/>
    <property type="evidence" value="ECO:0007669"/>
    <property type="project" value="UniProtKB-SubCell"/>
</dbReference>
<keyword evidence="3 8" id="KW-0813">Transport</keyword>
<keyword evidence="7 8" id="KW-0472">Membrane</keyword>
<dbReference type="PANTHER" id="PTHR31611:SF0">
    <property type="entry name" value="HIGH-AFFINITY NICKEL TRANSPORT PROTEIN NIC1"/>
    <property type="match status" value="1"/>
</dbReference>
<feature type="transmembrane region" description="Helical" evidence="8">
    <location>
        <begin position="41"/>
        <end position="59"/>
    </location>
</feature>
<comment type="similarity">
    <text evidence="2 8">Belongs to the NiCoT transporter (TC 2.A.52) family.</text>
</comment>
<feature type="transmembrane region" description="Helical" evidence="8">
    <location>
        <begin position="297"/>
        <end position="317"/>
    </location>
</feature>
<evidence type="ECO:0000256" key="3">
    <source>
        <dbReference type="ARBA" id="ARBA00022448"/>
    </source>
</evidence>
<reference evidence="9 10" key="1">
    <citation type="submission" date="2017-03" db="EMBL/GenBank/DDBJ databases">
        <authorList>
            <person name="Afonso C.L."/>
            <person name="Miller P.J."/>
            <person name="Scott M.A."/>
            <person name="Spackman E."/>
            <person name="Goraichik I."/>
            <person name="Dimitrov K.M."/>
            <person name="Suarez D.L."/>
            <person name="Swayne D.E."/>
        </authorList>
    </citation>
    <scope>NUCLEOTIDE SEQUENCE [LARGE SCALE GENOMIC DNA]</scope>
    <source>
        <strain evidence="9 10">ATCC 9172</strain>
    </source>
</reference>
<evidence type="ECO:0000256" key="1">
    <source>
        <dbReference type="ARBA" id="ARBA00004127"/>
    </source>
</evidence>
<feature type="transmembrane region" description="Helical" evidence="8">
    <location>
        <begin position="189"/>
        <end position="212"/>
    </location>
</feature>
<evidence type="ECO:0000313" key="10">
    <source>
        <dbReference type="Proteomes" id="UP000234641"/>
    </source>
</evidence>
<dbReference type="GO" id="GO:0015099">
    <property type="term" value="F:nickel cation transmembrane transporter activity"/>
    <property type="evidence" value="ECO:0007669"/>
    <property type="project" value="UniProtKB-UniRule"/>
</dbReference>
<keyword evidence="4" id="KW-0533">Nickel</keyword>
<evidence type="ECO:0000313" key="9">
    <source>
        <dbReference type="EMBL" id="SMX79610.1"/>
    </source>
</evidence>
<proteinExistence type="inferred from homology"/>
<feature type="transmembrane region" description="Helical" evidence="8">
    <location>
        <begin position="257"/>
        <end position="277"/>
    </location>
</feature>
<dbReference type="InterPro" id="IPR004688">
    <property type="entry name" value="Ni/Co_transpt"/>
</dbReference>
<evidence type="ECO:0000256" key="2">
    <source>
        <dbReference type="ARBA" id="ARBA00010892"/>
    </source>
</evidence>
<evidence type="ECO:0000256" key="5">
    <source>
        <dbReference type="ARBA" id="ARBA00022692"/>
    </source>
</evidence>
<dbReference type="Proteomes" id="UP000234641">
    <property type="component" value="Unassembled WGS sequence"/>
</dbReference>
<accession>A0A2H1IWV0</accession>
<dbReference type="GeneID" id="303222696"/>
<dbReference type="GO" id="GO:0005886">
    <property type="term" value="C:plasma membrane"/>
    <property type="evidence" value="ECO:0007669"/>
    <property type="project" value="UniProtKB-SubCell"/>
</dbReference>
<keyword evidence="6 8" id="KW-1133">Transmembrane helix</keyword>
<protein>
    <recommendedName>
        <fullName evidence="8">Nickel/cobalt efflux system</fullName>
    </recommendedName>
</protein>
<evidence type="ECO:0000256" key="8">
    <source>
        <dbReference type="RuleBase" id="RU362101"/>
    </source>
</evidence>
<evidence type="ECO:0000256" key="6">
    <source>
        <dbReference type="ARBA" id="ARBA00022989"/>
    </source>
</evidence>
<dbReference type="AlphaFoldDB" id="A0A2H1IWV0"/>
<sequence>MTQTQLTRTRGAMLPHVLTLAGIAIIGGVLVIVSLRETAPTVAWGLALTAVLLGARHAFDADHIAAIDNVTRRMSAKGTPAGTVGFWFSLGHSSVVVVTGVLVAFGAGLALDLVSEEDSAARFGLGLWGLSFATFVVAVFGMLNLISLVKLLRGTDDDAAKGPKGPLTSAFARVLDTVDRPRHMFPIGLLFGLGFDTAATIGLMIAAGTTAAGSSPTLALSLPLLFAVGMAACDTADGLFMSKLYGWASRGADRFRGYNIVITGLSVLVAGLVVVAGVVEVGAETGTFVLPELDTSYLGIVATILFVIIAAAAALTLRRVRADRPDRSIVANVTSRGEHDQQRRGVAG</sequence>
<organism evidence="9 10">
    <name type="scientific">Brevibacterium linens ATCC 9172</name>
    <dbReference type="NCBI Taxonomy" id="1255617"/>
    <lineage>
        <taxon>Bacteria</taxon>
        <taxon>Bacillati</taxon>
        <taxon>Actinomycetota</taxon>
        <taxon>Actinomycetes</taxon>
        <taxon>Micrococcales</taxon>
        <taxon>Brevibacteriaceae</taxon>
        <taxon>Brevibacterium</taxon>
    </lineage>
</organism>
<dbReference type="PANTHER" id="PTHR31611">
    <property type="entry name" value="HIGH-AFFINITY NICKEL TRANSPORT PROTEIN NIC1"/>
    <property type="match status" value="1"/>
</dbReference>
<comment type="subcellular location">
    <subcellularLocation>
        <location evidence="8">Cell membrane</location>
        <topology evidence="8">Multi-pass membrane protein</topology>
    </subcellularLocation>
    <subcellularLocation>
        <location evidence="1">Endomembrane system</location>
        <topology evidence="1">Multi-pass membrane protein</topology>
    </subcellularLocation>
</comment>
<dbReference type="EMBL" id="FXYY01000007">
    <property type="protein sequence ID" value="SMX79610.1"/>
    <property type="molecule type" value="Genomic_DNA"/>
</dbReference>
<name>A0A2H1IWV0_BRELN</name>
<dbReference type="RefSeq" id="WP_101554513.1">
    <property type="nucleotide sequence ID" value="NZ_FXYY01000007.1"/>
</dbReference>
<evidence type="ECO:0000256" key="7">
    <source>
        <dbReference type="ARBA" id="ARBA00023136"/>
    </source>
</evidence>